<name>A0A4U8YWR6_METTU</name>
<accession>A0A4U8YWR6</accession>
<dbReference type="EMBL" id="LR536450">
    <property type="protein sequence ID" value="VFU08341.1"/>
    <property type="molecule type" value="Genomic_DNA"/>
</dbReference>
<organism evidence="1 2">
    <name type="scientific">Methylocella tundrae</name>
    <dbReference type="NCBI Taxonomy" id="227605"/>
    <lineage>
        <taxon>Bacteria</taxon>
        <taxon>Pseudomonadati</taxon>
        <taxon>Pseudomonadota</taxon>
        <taxon>Alphaproteobacteria</taxon>
        <taxon>Hyphomicrobiales</taxon>
        <taxon>Beijerinckiaceae</taxon>
        <taxon>Methylocella</taxon>
    </lineage>
</organism>
<dbReference type="AlphaFoldDB" id="A0A4U8YWR6"/>
<sequence>MRQRLELTLYRSFLCNSPLGGASSTLLLSSAPVGPAHHQRVTIIERIAQGLEDPCAPVSRLRERRP</sequence>
<dbReference type="Proteomes" id="UP000294360">
    <property type="component" value="Chromosome"/>
</dbReference>
<proteinExistence type="predicted"/>
<protein>
    <submittedName>
        <fullName evidence="1">Uncharacterized protein</fullName>
    </submittedName>
</protein>
<evidence type="ECO:0000313" key="2">
    <source>
        <dbReference type="Proteomes" id="UP000294360"/>
    </source>
</evidence>
<gene>
    <name evidence="1" type="ORF">MTUNDRAET4_1448</name>
</gene>
<dbReference type="KEGG" id="mtun:MTUNDRAET4_1448"/>
<reference evidence="1 2" key="1">
    <citation type="submission" date="2019-03" db="EMBL/GenBank/DDBJ databases">
        <authorList>
            <person name="Kox A.R. M."/>
        </authorList>
    </citation>
    <scope>NUCLEOTIDE SEQUENCE [LARGE SCALE GENOMIC DNA]</scope>
    <source>
        <strain evidence="1">MTUNDRAET4 annotated genome</strain>
    </source>
</reference>
<evidence type="ECO:0000313" key="1">
    <source>
        <dbReference type="EMBL" id="VFU08341.1"/>
    </source>
</evidence>